<accession>A0A3N0YRQ9</accession>
<proteinExistence type="predicted"/>
<protein>
    <submittedName>
        <fullName evidence="1">Uncharacterized protein</fullName>
    </submittedName>
</protein>
<organism evidence="1 2">
    <name type="scientific">Anabarilius grahami</name>
    <name type="common">Kanglang fish</name>
    <name type="synonym">Barilius grahami</name>
    <dbReference type="NCBI Taxonomy" id="495550"/>
    <lineage>
        <taxon>Eukaryota</taxon>
        <taxon>Metazoa</taxon>
        <taxon>Chordata</taxon>
        <taxon>Craniata</taxon>
        <taxon>Vertebrata</taxon>
        <taxon>Euteleostomi</taxon>
        <taxon>Actinopterygii</taxon>
        <taxon>Neopterygii</taxon>
        <taxon>Teleostei</taxon>
        <taxon>Ostariophysi</taxon>
        <taxon>Cypriniformes</taxon>
        <taxon>Xenocyprididae</taxon>
        <taxon>Xenocypridinae</taxon>
        <taxon>Xenocypridinae incertae sedis</taxon>
        <taxon>Anabarilius</taxon>
    </lineage>
</organism>
<keyword evidence="2" id="KW-1185">Reference proteome</keyword>
<evidence type="ECO:0000313" key="1">
    <source>
        <dbReference type="EMBL" id="ROL48887.1"/>
    </source>
</evidence>
<reference evidence="1 2" key="1">
    <citation type="submission" date="2018-10" db="EMBL/GenBank/DDBJ databases">
        <title>Genome assembly for a Yunnan-Guizhou Plateau 3E fish, Anabarilius grahami (Regan), and its evolutionary and genetic applications.</title>
        <authorList>
            <person name="Jiang W."/>
        </authorList>
    </citation>
    <scope>NUCLEOTIDE SEQUENCE [LARGE SCALE GENOMIC DNA]</scope>
    <source>
        <strain evidence="1">AG-KIZ</strain>
        <tissue evidence="1">Muscle</tissue>
    </source>
</reference>
<dbReference type="AlphaFoldDB" id="A0A3N0YRQ9"/>
<evidence type="ECO:0000313" key="2">
    <source>
        <dbReference type="Proteomes" id="UP000281406"/>
    </source>
</evidence>
<name>A0A3N0YRQ9_ANAGA</name>
<gene>
    <name evidence="1" type="ORF">DPX16_2230</name>
</gene>
<dbReference type="EMBL" id="RJVU01028251">
    <property type="protein sequence ID" value="ROL48887.1"/>
    <property type="molecule type" value="Genomic_DNA"/>
</dbReference>
<comment type="caution">
    <text evidence="1">The sequence shown here is derived from an EMBL/GenBank/DDBJ whole genome shotgun (WGS) entry which is preliminary data.</text>
</comment>
<sequence length="93" mass="10215">MDLKEVTSIIDSRCAKRAPVSNGMITWLQIMMQLPSGHTPSQVWVSLRISRSRWHNGMERETTTGHLQIGGPDGSGYVEEHLLLGPSMNGGPS</sequence>
<dbReference type="Proteomes" id="UP000281406">
    <property type="component" value="Unassembled WGS sequence"/>
</dbReference>